<name>A0A8J5CWA5_ZINOF</name>
<accession>A0A8J5CWA5</accession>
<feature type="transmembrane region" description="Helical" evidence="1">
    <location>
        <begin position="162"/>
        <end position="183"/>
    </location>
</feature>
<evidence type="ECO:0000313" key="2">
    <source>
        <dbReference type="EMBL" id="KAG6472451.1"/>
    </source>
</evidence>
<organism evidence="2 3">
    <name type="scientific">Zingiber officinale</name>
    <name type="common">Ginger</name>
    <name type="synonym">Amomum zingiber</name>
    <dbReference type="NCBI Taxonomy" id="94328"/>
    <lineage>
        <taxon>Eukaryota</taxon>
        <taxon>Viridiplantae</taxon>
        <taxon>Streptophyta</taxon>
        <taxon>Embryophyta</taxon>
        <taxon>Tracheophyta</taxon>
        <taxon>Spermatophyta</taxon>
        <taxon>Magnoliopsida</taxon>
        <taxon>Liliopsida</taxon>
        <taxon>Zingiberales</taxon>
        <taxon>Zingiberaceae</taxon>
        <taxon>Zingiber</taxon>
    </lineage>
</organism>
<reference evidence="2 3" key="1">
    <citation type="submission" date="2020-08" db="EMBL/GenBank/DDBJ databases">
        <title>Plant Genome Project.</title>
        <authorList>
            <person name="Zhang R.-G."/>
        </authorList>
    </citation>
    <scope>NUCLEOTIDE SEQUENCE [LARGE SCALE GENOMIC DNA]</scope>
    <source>
        <tissue evidence="2">Rhizome</tissue>
    </source>
</reference>
<protein>
    <submittedName>
        <fullName evidence="2">Uncharacterized protein</fullName>
    </submittedName>
</protein>
<evidence type="ECO:0000256" key="1">
    <source>
        <dbReference type="SAM" id="Phobius"/>
    </source>
</evidence>
<keyword evidence="1" id="KW-0812">Transmembrane</keyword>
<gene>
    <name evidence="2" type="ORF">ZIOFF_069915</name>
</gene>
<comment type="caution">
    <text evidence="2">The sequence shown here is derived from an EMBL/GenBank/DDBJ whole genome shotgun (WGS) entry which is preliminary data.</text>
</comment>
<sequence length="287" mass="32731">MALRVIAESLSEEEIAGLKEAIPCDGHQQQRLVNDEIREEGLHRTVIEKPIWVQKKGNSGGQGVVNNKSCVVENSFNLLSELEKEEEGDIEGFVEPAGNEEGPGVDCNVEIRKVQNSMEALNSLNLEIEDMVVTAVYANSTRVERTILWEKLLEAKPNGGDFWLLLIIALCSLPFPTFLSQWLPLDFKICRLNTIILFWLTVRLNWMLPCTGFGLHKLQFKLKRLKANLKWWNSEVFGNIHDNVRKAEENFAVSEKIFDVNPFEVNKLNKAKCQALLFQALNMKEMF</sequence>
<keyword evidence="1" id="KW-1133">Transmembrane helix</keyword>
<dbReference type="EMBL" id="JACMSC010000020">
    <property type="protein sequence ID" value="KAG6472451.1"/>
    <property type="molecule type" value="Genomic_DNA"/>
</dbReference>
<dbReference type="Proteomes" id="UP000734854">
    <property type="component" value="Unassembled WGS sequence"/>
</dbReference>
<dbReference type="AlphaFoldDB" id="A0A8J5CWA5"/>
<evidence type="ECO:0000313" key="3">
    <source>
        <dbReference type="Proteomes" id="UP000734854"/>
    </source>
</evidence>
<feature type="transmembrane region" description="Helical" evidence="1">
    <location>
        <begin position="195"/>
        <end position="215"/>
    </location>
</feature>
<keyword evidence="1" id="KW-0472">Membrane</keyword>
<keyword evidence="3" id="KW-1185">Reference proteome</keyword>
<proteinExistence type="predicted"/>